<gene>
    <name evidence="1" type="ORF">ABT404_18740</name>
</gene>
<dbReference type="EMBL" id="JBEPEK010000121">
    <property type="protein sequence ID" value="MER7181491.1"/>
    <property type="molecule type" value="Genomic_DNA"/>
</dbReference>
<sequence length="248" mass="26215">MQPGDILTFGRGAERDIRFAYDPQDDFVSRHAGSLIALKDGVLVRNDSRTQGLILQAFPGPEIPVGPHMAVGTMPYEQVRLVVPGRHGSRYALLLDTRGLRAQPRPAAGDGTVDTRPAGVVPTRAQATKITDRELRLLAALCEPLLLLAGEEAAAATYRQIADRVGGTPASVRTCLDALRSRLTDADGIPGLRNDDASAGARADAFGPALAQWALSSGTVTTGHLSLLPQSLLPQRRSSQSGPAAETQ</sequence>
<proteinExistence type="predicted"/>
<protein>
    <recommendedName>
        <fullName evidence="3">FHA domain-containing protein</fullName>
    </recommendedName>
</protein>
<keyword evidence="2" id="KW-1185">Reference proteome</keyword>
<name>A0ABV1WXH7_9ACTN</name>
<dbReference type="Proteomes" id="UP001474181">
    <property type="component" value="Unassembled WGS sequence"/>
</dbReference>
<accession>A0ABV1WXH7</accession>
<organism evidence="1 2">
    <name type="scientific">Streptomyces hyaluromycini</name>
    <dbReference type="NCBI Taxonomy" id="1377993"/>
    <lineage>
        <taxon>Bacteria</taxon>
        <taxon>Bacillati</taxon>
        <taxon>Actinomycetota</taxon>
        <taxon>Actinomycetes</taxon>
        <taxon>Kitasatosporales</taxon>
        <taxon>Streptomycetaceae</taxon>
        <taxon>Streptomyces</taxon>
    </lineage>
</organism>
<reference evidence="1 2" key="1">
    <citation type="submission" date="2024-06" db="EMBL/GenBank/DDBJ databases">
        <title>The Natural Products Discovery Center: Release of the First 8490 Sequenced Strains for Exploring Actinobacteria Biosynthetic Diversity.</title>
        <authorList>
            <person name="Kalkreuter E."/>
            <person name="Kautsar S.A."/>
            <person name="Yang D."/>
            <person name="Bader C.D."/>
            <person name="Teijaro C.N."/>
            <person name="Fluegel L."/>
            <person name="Davis C.M."/>
            <person name="Simpson J.R."/>
            <person name="Lauterbach L."/>
            <person name="Steele A.D."/>
            <person name="Gui C."/>
            <person name="Meng S."/>
            <person name="Li G."/>
            <person name="Viehrig K."/>
            <person name="Ye F."/>
            <person name="Su P."/>
            <person name="Kiefer A.F."/>
            <person name="Nichols A."/>
            <person name="Cepeda A.J."/>
            <person name="Yan W."/>
            <person name="Fan B."/>
            <person name="Jiang Y."/>
            <person name="Adhikari A."/>
            <person name="Zheng C.-J."/>
            <person name="Schuster L."/>
            <person name="Cowan T.M."/>
            <person name="Smanski M.J."/>
            <person name="Chevrette M.G."/>
            <person name="De Carvalho L.P.S."/>
            <person name="Shen B."/>
        </authorList>
    </citation>
    <scope>NUCLEOTIDE SEQUENCE [LARGE SCALE GENOMIC DNA]</scope>
    <source>
        <strain evidence="1 2">NPDC000234</strain>
    </source>
</reference>
<dbReference type="RefSeq" id="WP_350782322.1">
    <property type="nucleotide sequence ID" value="NZ_JBEPEK010000121.1"/>
</dbReference>
<evidence type="ECO:0000313" key="1">
    <source>
        <dbReference type="EMBL" id="MER7181491.1"/>
    </source>
</evidence>
<evidence type="ECO:0008006" key="3">
    <source>
        <dbReference type="Google" id="ProtNLM"/>
    </source>
</evidence>
<comment type="caution">
    <text evidence="1">The sequence shown here is derived from an EMBL/GenBank/DDBJ whole genome shotgun (WGS) entry which is preliminary data.</text>
</comment>
<evidence type="ECO:0000313" key="2">
    <source>
        <dbReference type="Proteomes" id="UP001474181"/>
    </source>
</evidence>